<sequence>MVKTLERLHRQAITYTFAFKRQSFIHSQLISSVSCRFTRSAFQQLNATWFGTITNPDATNSKRSIVLDKTYTQKTKLLNSAIPFESQNHQTPVAAAQYPVKSVRNPSTLQKQLGGYLKTFCRGELVKKRCTNLGIDLNIVKQGAEEFRLALIRNEIPSVPFDELLRKYVESSNLGSTLFPALYTFLQQRYPEQTASLSELIKSSDLRTPAELYPQARAMKRKIIMHIGPTNSGKTYAALERYKAVDSAIYCGPLRLLAQEVYQRMNAAGIACNLLTGEERRVSDGVDKWSCTVEMALVNREFDVAVVDEIQLIGDQQRGWAWTHALLALQAKEVHLCGEGTTLDIVRKLCKTTGDTLEINEYERLTSLTVAQKSLEGNFNQIKPGDAIIAFSRKNVFNAKQFVELNTPYKAAIIYGGLPPESRADQAKLFNDPESDRQVLVASDAIGMGLNLNIRRIVFYTMQKFNGTKIIPLTVSQTKQIAGRAGRFGTQWENGQVTCLETKDMALLHASMKMTAPRIMSVGITPTVEQVEQFSNSLPNDTYATLLDKFEDLAQLDGNYFMCNLDHHRAIAKLIQTIPLNIRDRYHFVQSPCNPEEPFIKAAIVKFARAHSMGEELSLDQVMLSDEEYIDHSDSPTTKLNALEVKHRVTILYLWLSQRFPTTFTEYEQAQAQRTKIEESINTALQALKPRRSSKFHENRNPAFNNHNKDSFKYNSKQVNRKTLYMVQRAVQYTENETQTKTDTLLKDEFSIPAGKKFNRESQLHYKRASKKH</sequence>
<evidence type="ECO:0000259" key="13">
    <source>
        <dbReference type="PROSITE" id="PS51192"/>
    </source>
</evidence>
<dbReference type="GO" id="GO:0016787">
    <property type="term" value="F:hydrolase activity"/>
    <property type="evidence" value="ECO:0007669"/>
    <property type="project" value="UniProtKB-KW"/>
</dbReference>
<comment type="catalytic activity">
    <reaction evidence="11">
        <text>ATP + H2O = ADP + phosphate + H(+)</text>
        <dbReference type="Rhea" id="RHEA:13065"/>
        <dbReference type="ChEBI" id="CHEBI:15377"/>
        <dbReference type="ChEBI" id="CHEBI:15378"/>
        <dbReference type="ChEBI" id="CHEBI:30616"/>
        <dbReference type="ChEBI" id="CHEBI:43474"/>
        <dbReference type="ChEBI" id="CHEBI:456216"/>
        <dbReference type="EC" id="3.6.4.13"/>
    </reaction>
</comment>
<dbReference type="FunFam" id="3.40.50.300:FF:000957">
    <property type="entry name" value="ATP-dependent RNA helicase SUV3L, mitochondrial"/>
    <property type="match status" value="1"/>
</dbReference>
<evidence type="ECO:0000256" key="5">
    <source>
        <dbReference type="ARBA" id="ARBA00022741"/>
    </source>
</evidence>
<reference evidence="15 16" key="1">
    <citation type="submission" date="2006-10" db="EMBL/GenBank/DDBJ databases">
        <title>The Genome Sequence of Batrachochytrium dendrobatidis JEL423.</title>
        <authorList>
            <consortium name="The Broad Institute Genome Sequencing Platform"/>
            <person name="Birren B."/>
            <person name="Lander E."/>
            <person name="Galagan J."/>
            <person name="Cuomo C."/>
            <person name="Devon K."/>
            <person name="Jaffe D."/>
            <person name="Butler J."/>
            <person name="Alvarez P."/>
            <person name="Gnerre S."/>
            <person name="Grabherr M."/>
            <person name="Kleber M."/>
            <person name="Mauceli E."/>
            <person name="Brockman W."/>
            <person name="Young S."/>
            <person name="LaButti K."/>
            <person name="Sykes S."/>
            <person name="DeCaprio D."/>
            <person name="Crawford M."/>
            <person name="Koehrsen M."/>
            <person name="Engels R."/>
            <person name="Montgomery P."/>
            <person name="Pearson M."/>
            <person name="Howarth C."/>
            <person name="Larson L."/>
            <person name="White J."/>
            <person name="O'Leary S."/>
            <person name="Kodira C."/>
            <person name="Zeng Q."/>
            <person name="Yandava C."/>
            <person name="Alvarado L."/>
            <person name="Longcore J."/>
            <person name="James T."/>
        </authorList>
    </citation>
    <scope>NUCLEOTIDE SEQUENCE [LARGE SCALE GENOMIC DNA]</scope>
    <source>
        <strain evidence="15 16">JEL423</strain>
    </source>
</reference>
<keyword evidence="8" id="KW-0067">ATP-binding</keyword>
<dbReference type="PANTHER" id="PTHR12131:SF1">
    <property type="entry name" value="ATP-DEPENDENT RNA HELICASE SUPV3L1, MITOCHONDRIAL-RELATED"/>
    <property type="match status" value="1"/>
</dbReference>
<dbReference type="Gene3D" id="1.20.272.40">
    <property type="match status" value="1"/>
</dbReference>
<dbReference type="PROSITE" id="PS51194">
    <property type="entry name" value="HELICASE_CTER"/>
    <property type="match status" value="1"/>
</dbReference>
<keyword evidence="6" id="KW-0378">Hydrolase</keyword>
<dbReference type="InterPro" id="IPR055206">
    <property type="entry name" value="DEXQc_SUV3"/>
</dbReference>
<evidence type="ECO:0000256" key="12">
    <source>
        <dbReference type="SAM" id="MobiDB-lite"/>
    </source>
</evidence>
<reference evidence="15 16" key="2">
    <citation type="submission" date="2016-05" db="EMBL/GenBank/DDBJ databases">
        <title>Lineage-specific infection strategies underlie the spectrum of fungal disease in amphibians.</title>
        <authorList>
            <person name="Cuomo C.A."/>
            <person name="Farrer R.A."/>
            <person name="James T."/>
            <person name="Longcore J."/>
            <person name="Birren B."/>
        </authorList>
    </citation>
    <scope>NUCLEOTIDE SEQUENCE [LARGE SCALE GENOMIC DNA]</scope>
    <source>
        <strain evidence="15 16">JEL423</strain>
    </source>
</reference>
<protein>
    <recommendedName>
        <fullName evidence="4">RNA helicase</fullName>
        <ecNumber evidence="4">3.6.4.13</ecNumber>
    </recommendedName>
</protein>
<dbReference type="InterPro" id="IPR014001">
    <property type="entry name" value="Helicase_ATP-bd"/>
</dbReference>
<dbReference type="GO" id="GO:0003724">
    <property type="term" value="F:RNA helicase activity"/>
    <property type="evidence" value="ECO:0007669"/>
    <property type="project" value="UniProtKB-EC"/>
</dbReference>
<proteinExistence type="predicted"/>
<organism evidence="15 16">
    <name type="scientific">Batrachochytrium dendrobatidis (strain JEL423)</name>
    <dbReference type="NCBI Taxonomy" id="403673"/>
    <lineage>
        <taxon>Eukaryota</taxon>
        <taxon>Fungi</taxon>
        <taxon>Fungi incertae sedis</taxon>
        <taxon>Chytridiomycota</taxon>
        <taxon>Chytridiomycota incertae sedis</taxon>
        <taxon>Chytridiomycetes</taxon>
        <taxon>Rhizophydiales</taxon>
        <taxon>Rhizophydiales incertae sedis</taxon>
        <taxon>Batrachochytrium</taxon>
    </lineage>
</organism>
<dbReference type="Gene3D" id="1.20.58.1080">
    <property type="match status" value="1"/>
</dbReference>
<dbReference type="SUPFAM" id="SSF52540">
    <property type="entry name" value="P-loop containing nucleoside triphosphate hydrolases"/>
    <property type="match status" value="1"/>
</dbReference>
<dbReference type="InterPro" id="IPR027417">
    <property type="entry name" value="P-loop_NTPase"/>
</dbReference>
<dbReference type="Proteomes" id="UP000077115">
    <property type="component" value="Unassembled WGS sequence"/>
</dbReference>
<dbReference type="FunFam" id="3.40.50.300:FF:000269">
    <property type="entry name" value="ATP-dependent RNA helicase SUPV3L1, mitochondrial"/>
    <property type="match status" value="1"/>
</dbReference>
<dbReference type="GO" id="GO:0045025">
    <property type="term" value="C:mitochondrial degradosome"/>
    <property type="evidence" value="ECO:0007669"/>
    <property type="project" value="TreeGrafter"/>
</dbReference>
<evidence type="ECO:0000259" key="14">
    <source>
        <dbReference type="PROSITE" id="PS51194"/>
    </source>
</evidence>
<feature type="domain" description="Helicase ATP-binding" evidence="13">
    <location>
        <begin position="215"/>
        <end position="360"/>
    </location>
</feature>
<evidence type="ECO:0000256" key="4">
    <source>
        <dbReference type="ARBA" id="ARBA00012552"/>
    </source>
</evidence>
<feature type="region of interest" description="Disordered" evidence="12">
    <location>
        <begin position="692"/>
        <end position="715"/>
    </location>
</feature>
<evidence type="ECO:0000256" key="9">
    <source>
        <dbReference type="ARBA" id="ARBA00022946"/>
    </source>
</evidence>
<dbReference type="CDD" id="cd18805">
    <property type="entry name" value="SF2_C_suv3"/>
    <property type="match status" value="1"/>
</dbReference>
<dbReference type="PROSITE" id="PS51192">
    <property type="entry name" value="HELICASE_ATP_BIND_1"/>
    <property type="match status" value="1"/>
</dbReference>
<dbReference type="InterPro" id="IPR001650">
    <property type="entry name" value="Helicase_C-like"/>
</dbReference>
<evidence type="ECO:0000256" key="10">
    <source>
        <dbReference type="ARBA" id="ARBA00023128"/>
    </source>
</evidence>
<dbReference type="EMBL" id="DS022304">
    <property type="protein sequence ID" value="OAJ40621.1"/>
    <property type="molecule type" value="Genomic_DNA"/>
</dbReference>
<evidence type="ECO:0000256" key="2">
    <source>
        <dbReference type="ARBA" id="ARBA00001946"/>
    </source>
</evidence>
<dbReference type="GO" id="GO:0000965">
    <property type="term" value="P:mitochondrial RNA 3'-end processing"/>
    <property type="evidence" value="ECO:0007669"/>
    <property type="project" value="TreeGrafter"/>
</dbReference>
<evidence type="ECO:0000256" key="3">
    <source>
        <dbReference type="ARBA" id="ARBA00004305"/>
    </source>
</evidence>
<evidence type="ECO:0000313" key="16">
    <source>
        <dbReference type="Proteomes" id="UP000077115"/>
    </source>
</evidence>
<dbReference type="GO" id="GO:0005524">
    <property type="term" value="F:ATP binding"/>
    <property type="evidence" value="ECO:0007669"/>
    <property type="project" value="UniProtKB-KW"/>
</dbReference>
<evidence type="ECO:0000256" key="6">
    <source>
        <dbReference type="ARBA" id="ARBA00022801"/>
    </source>
</evidence>
<evidence type="ECO:0000313" key="15">
    <source>
        <dbReference type="EMBL" id="OAJ40621.1"/>
    </source>
</evidence>
<keyword evidence="9" id="KW-0809">Transit peptide</keyword>
<dbReference type="CDD" id="cd17913">
    <property type="entry name" value="DEXQc_Suv3"/>
    <property type="match status" value="1"/>
</dbReference>
<dbReference type="InterPro" id="IPR041082">
    <property type="entry name" value="Suv3_C_1"/>
</dbReference>
<feature type="domain" description="Helicase C-terminal" evidence="14">
    <location>
        <begin position="374"/>
        <end position="532"/>
    </location>
</feature>
<keyword evidence="7" id="KW-0347">Helicase</keyword>
<name>A0A177WMM2_BATDL</name>
<comment type="cofactor">
    <cofactor evidence="1">
        <name>Mn(2+)</name>
        <dbReference type="ChEBI" id="CHEBI:29035"/>
    </cofactor>
</comment>
<dbReference type="SMART" id="SM00490">
    <property type="entry name" value="HELICc"/>
    <property type="match status" value="1"/>
</dbReference>
<dbReference type="Pfam" id="PF22527">
    <property type="entry name" value="DEXQc_Suv3"/>
    <property type="match status" value="1"/>
</dbReference>
<dbReference type="PANTHER" id="PTHR12131">
    <property type="entry name" value="ATP-DEPENDENT RNA AND DNA HELICASE"/>
    <property type="match status" value="1"/>
</dbReference>
<accession>A0A177WMM2</accession>
<dbReference type="PROSITE" id="PS51257">
    <property type="entry name" value="PROKAR_LIPOPROTEIN"/>
    <property type="match status" value="1"/>
</dbReference>
<keyword evidence="10" id="KW-0496">Mitochondrion</keyword>
<dbReference type="InterPro" id="IPR044774">
    <property type="entry name" value="Suv3_DEXQc"/>
</dbReference>
<comment type="cofactor">
    <cofactor evidence="2">
        <name>Mg(2+)</name>
        <dbReference type="ChEBI" id="CHEBI:18420"/>
    </cofactor>
</comment>
<dbReference type="EC" id="3.6.4.13" evidence="4"/>
<dbReference type="VEuPathDB" id="FungiDB:BDEG_24332"/>
<evidence type="ECO:0000256" key="1">
    <source>
        <dbReference type="ARBA" id="ARBA00001936"/>
    </source>
</evidence>
<dbReference type="OrthoDB" id="6692397at2759"/>
<dbReference type="Pfam" id="PF18147">
    <property type="entry name" value="Suv3_C_1"/>
    <property type="match status" value="1"/>
</dbReference>
<dbReference type="AlphaFoldDB" id="A0A177WMM2"/>
<gene>
    <name evidence="15" type="ORF">BDEG_24332</name>
</gene>
<evidence type="ECO:0000256" key="7">
    <source>
        <dbReference type="ARBA" id="ARBA00022806"/>
    </source>
</evidence>
<evidence type="ECO:0000256" key="8">
    <source>
        <dbReference type="ARBA" id="ARBA00022840"/>
    </source>
</evidence>
<dbReference type="Gene3D" id="3.40.50.300">
    <property type="entry name" value="P-loop containing nucleotide triphosphate hydrolases"/>
    <property type="match status" value="2"/>
</dbReference>
<keyword evidence="5" id="KW-0547">Nucleotide-binding</keyword>
<comment type="subcellular location">
    <subcellularLocation>
        <location evidence="3">Mitochondrion matrix</location>
    </subcellularLocation>
</comment>
<dbReference type="InterPro" id="IPR050699">
    <property type="entry name" value="RNA-DNA_Helicase"/>
</dbReference>
<dbReference type="InterPro" id="IPR022192">
    <property type="entry name" value="SUV3_C"/>
</dbReference>
<dbReference type="GO" id="GO:0005759">
    <property type="term" value="C:mitochondrial matrix"/>
    <property type="evidence" value="ECO:0007669"/>
    <property type="project" value="UniProtKB-SubCell"/>
</dbReference>
<dbReference type="Pfam" id="PF00271">
    <property type="entry name" value="Helicase_C"/>
    <property type="match status" value="1"/>
</dbReference>
<dbReference type="Pfam" id="PF12513">
    <property type="entry name" value="SUV3_C"/>
    <property type="match status" value="1"/>
</dbReference>
<dbReference type="FunFam" id="1.20.272.40:FF:000002">
    <property type="entry name" value="ATP-dependent RNA helicase SUV3, mitochondrial"/>
    <property type="match status" value="1"/>
</dbReference>
<dbReference type="eggNOG" id="KOG0953">
    <property type="taxonomic scope" value="Eukaryota"/>
</dbReference>
<dbReference type="STRING" id="403673.A0A177WMM2"/>
<evidence type="ECO:0000256" key="11">
    <source>
        <dbReference type="ARBA" id="ARBA00047984"/>
    </source>
</evidence>